<dbReference type="SUPFAM" id="SSF55347">
    <property type="entry name" value="Glyceraldehyde-3-phosphate dehydrogenase-like, C-terminal domain"/>
    <property type="match status" value="1"/>
</dbReference>
<dbReference type="Pfam" id="PF01408">
    <property type="entry name" value="GFO_IDH_MocA"/>
    <property type="match status" value="1"/>
</dbReference>
<dbReference type="EMBL" id="KN824284">
    <property type="protein sequence ID" value="KIM30543.1"/>
    <property type="molecule type" value="Genomic_DNA"/>
</dbReference>
<sequence>MSKFVKRALKRVSWKPSGMPEYPLSAAPEFPAEPEVNGVNTRSATGTPVSSIAFETERPEAPETNATPITLVILGCGQRGKAFADYARAHPKQCEVVAIAEPRPQTRADFASRHGVADKYAFASHVELLALSDIMVQDGKPRLAQAVVICVQDKMHAELTIEFARRGFHILCEKPLGVDVRECVRVTEEIEKSGVIYALGHNFPYSPYAASITELIHSGQLGRLLHIAHLEPIGYYHFAHSYVRGNWQSEKTSAPIILTKSSHDLDIFNRWLWPLVPTKVSSFGGLGHFRKDRKPAEARMAGVTRCLECPANVEQRCEYSAKKIYLAPVQGGSSGWPGNLIVDGRPTVEKMTQALQETSYGLCVYESANNVPDHQTVSIQYSAPFEETTAELPEDAQRDSLPPVNPTISFTMAAHTDSICMRKTSLYFEHGEVIGNMSTYTVSDFRDAGRGARRVIPPHPMGGGHAGGDWALTDAWLRAIVEHEGGKIVQALGVGASIRDQLRVFMTGFAIEEARKELKVVDCQEFERRMLNTYQNQAPVARVEIEYEPERPSTSA</sequence>
<dbReference type="STRING" id="933852.A0A0C2WWQ1"/>
<accession>A0A0C2WWQ1</accession>
<proteinExistence type="predicted"/>
<evidence type="ECO:0000313" key="3">
    <source>
        <dbReference type="Proteomes" id="UP000054097"/>
    </source>
</evidence>
<dbReference type="SUPFAM" id="SSF51735">
    <property type="entry name" value="NAD(P)-binding Rossmann-fold domains"/>
    <property type="match status" value="1"/>
</dbReference>
<dbReference type="AlphaFoldDB" id="A0A0C2WWQ1"/>
<reference evidence="2 3" key="1">
    <citation type="submission" date="2014-04" db="EMBL/GenBank/DDBJ databases">
        <authorList>
            <consortium name="DOE Joint Genome Institute"/>
            <person name="Kuo A."/>
            <person name="Zuccaro A."/>
            <person name="Kohler A."/>
            <person name="Nagy L.G."/>
            <person name="Floudas D."/>
            <person name="Copeland A."/>
            <person name="Barry K.W."/>
            <person name="Cichocki N."/>
            <person name="Veneault-Fourrey C."/>
            <person name="LaButti K."/>
            <person name="Lindquist E.A."/>
            <person name="Lipzen A."/>
            <person name="Lundell T."/>
            <person name="Morin E."/>
            <person name="Murat C."/>
            <person name="Sun H."/>
            <person name="Tunlid A."/>
            <person name="Henrissat B."/>
            <person name="Grigoriev I.V."/>
            <person name="Hibbett D.S."/>
            <person name="Martin F."/>
            <person name="Nordberg H.P."/>
            <person name="Cantor M.N."/>
            <person name="Hua S.X."/>
        </authorList>
    </citation>
    <scope>NUCLEOTIDE SEQUENCE [LARGE SCALE GENOMIC DNA]</scope>
    <source>
        <strain evidence="2 3">MAFF 305830</strain>
    </source>
</reference>
<evidence type="ECO:0000259" key="1">
    <source>
        <dbReference type="Pfam" id="PF01408"/>
    </source>
</evidence>
<dbReference type="HOGENOM" id="CLU_023194_4_1_1"/>
<organism evidence="2 3">
    <name type="scientific">Serendipita vermifera MAFF 305830</name>
    <dbReference type="NCBI Taxonomy" id="933852"/>
    <lineage>
        <taxon>Eukaryota</taxon>
        <taxon>Fungi</taxon>
        <taxon>Dikarya</taxon>
        <taxon>Basidiomycota</taxon>
        <taxon>Agaricomycotina</taxon>
        <taxon>Agaricomycetes</taxon>
        <taxon>Sebacinales</taxon>
        <taxon>Serendipitaceae</taxon>
        <taxon>Serendipita</taxon>
    </lineage>
</organism>
<dbReference type="PANTHER" id="PTHR43377:SF12">
    <property type="entry name" value="BINDING ROSSMANN FOLD OXIDOREDUCTASE, PUTATIVE (AFU_ORTHOLOGUE AFUA_3G11840)-RELATED"/>
    <property type="match status" value="1"/>
</dbReference>
<dbReference type="Gene3D" id="3.40.50.720">
    <property type="entry name" value="NAD(P)-binding Rossmann-like Domain"/>
    <property type="match status" value="1"/>
</dbReference>
<dbReference type="InterPro" id="IPR051450">
    <property type="entry name" value="Gfo/Idh/MocA_Oxidoreductases"/>
</dbReference>
<dbReference type="Proteomes" id="UP000054097">
    <property type="component" value="Unassembled WGS sequence"/>
</dbReference>
<dbReference type="OrthoDB" id="64915at2759"/>
<gene>
    <name evidence="2" type="ORF">M408DRAFT_328107</name>
</gene>
<keyword evidence="3" id="KW-1185">Reference proteome</keyword>
<evidence type="ECO:0000313" key="2">
    <source>
        <dbReference type="EMBL" id="KIM30543.1"/>
    </source>
</evidence>
<dbReference type="InterPro" id="IPR000683">
    <property type="entry name" value="Gfo/Idh/MocA-like_OxRdtase_N"/>
</dbReference>
<dbReference type="PANTHER" id="PTHR43377">
    <property type="entry name" value="BILIVERDIN REDUCTASE A"/>
    <property type="match status" value="1"/>
</dbReference>
<reference evidence="3" key="2">
    <citation type="submission" date="2015-01" db="EMBL/GenBank/DDBJ databases">
        <title>Evolutionary Origins and Diversification of the Mycorrhizal Mutualists.</title>
        <authorList>
            <consortium name="DOE Joint Genome Institute"/>
            <consortium name="Mycorrhizal Genomics Consortium"/>
            <person name="Kohler A."/>
            <person name="Kuo A."/>
            <person name="Nagy L.G."/>
            <person name="Floudas D."/>
            <person name="Copeland A."/>
            <person name="Barry K.W."/>
            <person name="Cichocki N."/>
            <person name="Veneault-Fourrey C."/>
            <person name="LaButti K."/>
            <person name="Lindquist E.A."/>
            <person name="Lipzen A."/>
            <person name="Lundell T."/>
            <person name="Morin E."/>
            <person name="Murat C."/>
            <person name="Riley R."/>
            <person name="Ohm R."/>
            <person name="Sun H."/>
            <person name="Tunlid A."/>
            <person name="Henrissat B."/>
            <person name="Grigoriev I.V."/>
            <person name="Hibbett D.S."/>
            <person name="Martin F."/>
        </authorList>
    </citation>
    <scope>NUCLEOTIDE SEQUENCE [LARGE SCALE GENOMIC DNA]</scope>
    <source>
        <strain evidence="3">MAFF 305830</strain>
    </source>
</reference>
<dbReference type="GO" id="GO:0000166">
    <property type="term" value="F:nucleotide binding"/>
    <property type="evidence" value="ECO:0007669"/>
    <property type="project" value="InterPro"/>
</dbReference>
<feature type="domain" description="Gfo/Idh/MocA-like oxidoreductase N-terminal" evidence="1">
    <location>
        <begin position="70"/>
        <end position="201"/>
    </location>
</feature>
<protein>
    <recommendedName>
        <fullName evidence="1">Gfo/Idh/MocA-like oxidoreductase N-terminal domain-containing protein</fullName>
    </recommendedName>
</protein>
<name>A0A0C2WWQ1_SERVB</name>
<dbReference type="Gene3D" id="3.30.360.10">
    <property type="entry name" value="Dihydrodipicolinate Reductase, domain 2"/>
    <property type="match status" value="1"/>
</dbReference>
<dbReference type="InterPro" id="IPR036291">
    <property type="entry name" value="NAD(P)-bd_dom_sf"/>
</dbReference>